<feature type="compositionally biased region" description="Polar residues" evidence="2">
    <location>
        <begin position="180"/>
        <end position="191"/>
    </location>
</feature>
<evidence type="ECO:0000256" key="1">
    <source>
        <dbReference type="PROSITE-ProRule" id="PRU00047"/>
    </source>
</evidence>
<reference evidence="4" key="2">
    <citation type="submission" date="2021-09" db="EMBL/GenBank/DDBJ databases">
        <authorList>
            <person name="Jia N."/>
            <person name="Wang J."/>
            <person name="Shi W."/>
            <person name="Du L."/>
            <person name="Sun Y."/>
            <person name="Zhan W."/>
            <person name="Jiang J."/>
            <person name="Wang Q."/>
            <person name="Zhang B."/>
            <person name="Ji P."/>
            <person name="Sakyi L.B."/>
            <person name="Cui X."/>
            <person name="Yuan T."/>
            <person name="Jiang B."/>
            <person name="Yang W."/>
            <person name="Lam T.T.-Y."/>
            <person name="Chang Q."/>
            <person name="Ding S."/>
            <person name="Wang X."/>
            <person name="Zhu J."/>
            <person name="Ruan X."/>
            <person name="Zhao L."/>
            <person name="Wei J."/>
            <person name="Que T."/>
            <person name="Du C."/>
            <person name="Cheng J."/>
            <person name="Dai P."/>
            <person name="Han X."/>
            <person name="Huang E."/>
            <person name="Gao Y."/>
            <person name="Liu J."/>
            <person name="Shao H."/>
            <person name="Ye R."/>
            <person name="Li L."/>
            <person name="Wei W."/>
            <person name="Wang X."/>
            <person name="Wang C."/>
            <person name="Huo Q."/>
            <person name="Li W."/>
            <person name="Guo W."/>
            <person name="Chen H."/>
            <person name="Chen S."/>
            <person name="Zhou L."/>
            <person name="Zhou L."/>
            <person name="Ni X."/>
            <person name="Tian J."/>
            <person name="Zhou Y."/>
            <person name="Sheng Y."/>
            <person name="Liu T."/>
            <person name="Pan Y."/>
            <person name="Xia L."/>
            <person name="Li J."/>
            <person name="Zhao F."/>
            <person name="Cao W."/>
        </authorList>
    </citation>
    <scope>NUCLEOTIDE SEQUENCE</scope>
    <source>
        <strain evidence="4">Rmic-2018</strain>
        <tissue evidence="4">Larvae</tissue>
    </source>
</reference>
<feature type="region of interest" description="Disordered" evidence="2">
    <location>
        <begin position="164"/>
        <end position="194"/>
    </location>
</feature>
<evidence type="ECO:0000256" key="2">
    <source>
        <dbReference type="SAM" id="MobiDB-lite"/>
    </source>
</evidence>
<comment type="caution">
    <text evidence="4">The sequence shown here is derived from an EMBL/GenBank/DDBJ whole genome shotgun (WGS) entry which is preliminary data.</text>
</comment>
<gene>
    <name evidence="4" type="ORF">HPB51_019499</name>
</gene>
<reference evidence="4" key="1">
    <citation type="journal article" date="2020" name="Cell">
        <title>Large-Scale Comparative Analyses of Tick Genomes Elucidate Their Genetic Diversity and Vector Capacities.</title>
        <authorList>
            <consortium name="Tick Genome and Microbiome Consortium (TIGMIC)"/>
            <person name="Jia N."/>
            <person name="Wang J."/>
            <person name="Shi W."/>
            <person name="Du L."/>
            <person name="Sun Y."/>
            <person name="Zhan W."/>
            <person name="Jiang J.F."/>
            <person name="Wang Q."/>
            <person name="Zhang B."/>
            <person name="Ji P."/>
            <person name="Bell-Sakyi L."/>
            <person name="Cui X.M."/>
            <person name="Yuan T.T."/>
            <person name="Jiang B.G."/>
            <person name="Yang W.F."/>
            <person name="Lam T.T."/>
            <person name="Chang Q.C."/>
            <person name="Ding S.J."/>
            <person name="Wang X.J."/>
            <person name="Zhu J.G."/>
            <person name="Ruan X.D."/>
            <person name="Zhao L."/>
            <person name="Wei J.T."/>
            <person name="Ye R.Z."/>
            <person name="Que T.C."/>
            <person name="Du C.H."/>
            <person name="Zhou Y.H."/>
            <person name="Cheng J.X."/>
            <person name="Dai P.F."/>
            <person name="Guo W.B."/>
            <person name="Han X.H."/>
            <person name="Huang E.J."/>
            <person name="Li L.F."/>
            <person name="Wei W."/>
            <person name="Gao Y.C."/>
            <person name="Liu J.Z."/>
            <person name="Shao H.Z."/>
            <person name="Wang X."/>
            <person name="Wang C.C."/>
            <person name="Yang T.C."/>
            <person name="Huo Q.B."/>
            <person name="Li W."/>
            <person name="Chen H.Y."/>
            <person name="Chen S.E."/>
            <person name="Zhou L.G."/>
            <person name="Ni X.B."/>
            <person name="Tian J.H."/>
            <person name="Sheng Y."/>
            <person name="Liu T."/>
            <person name="Pan Y.S."/>
            <person name="Xia L.Y."/>
            <person name="Li J."/>
            <person name="Zhao F."/>
            <person name="Cao W.C."/>
        </authorList>
    </citation>
    <scope>NUCLEOTIDE SEQUENCE</scope>
    <source>
        <strain evidence="4">Rmic-2018</strain>
    </source>
</reference>
<dbReference type="Gene3D" id="4.10.60.10">
    <property type="entry name" value="Zinc finger, CCHC-type"/>
    <property type="match status" value="1"/>
</dbReference>
<dbReference type="EMBL" id="JABSTU010000010">
    <property type="protein sequence ID" value="KAH8019477.1"/>
    <property type="molecule type" value="Genomic_DNA"/>
</dbReference>
<proteinExistence type="predicted"/>
<keyword evidence="1" id="KW-0862">Zinc</keyword>
<evidence type="ECO:0000259" key="3">
    <source>
        <dbReference type="PROSITE" id="PS50158"/>
    </source>
</evidence>
<dbReference type="PROSITE" id="PS50158">
    <property type="entry name" value="ZF_CCHC"/>
    <property type="match status" value="1"/>
</dbReference>
<dbReference type="GO" id="GO:0008270">
    <property type="term" value="F:zinc ion binding"/>
    <property type="evidence" value="ECO:0007669"/>
    <property type="project" value="UniProtKB-KW"/>
</dbReference>
<keyword evidence="1" id="KW-0479">Metal-binding</keyword>
<evidence type="ECO:0000313" key="4">
    <source>
        <dbReference type="EMBL" id="KAH8019477.1"/>
    </source>
</evidence>
<keyword evidence="5" id="KW-1185">Reference proteome</keyword>
<dbReference type="AlphaFoldDB" id="A0A9J6DBD2"/>
<feature type="domain" description="CCHC-type" evidence="3">
    <location>
        <begin position="214"/>
        <end position="227"/>
    </location>
</feature>
<protein>
    <recommendedName>
        <fullName evidence="3">CCHC-type domain-containing protein</fullName>
    </recommendedName>
</protein>
<accession>A0A9J6DBD2</accession>
<dbReference type="GO" id="GO:0003676">
    <property type="term" value="F:nucleic acid binding"/>
    <property type="evidence" value="ECO:0007669"/>
    <property type="project" value="InterPro"/>
</dbReference>
<evidence type="ECO:0000313" key="5">
    <source>
        <dbReference type="Proteomes" id="UP000821866"/>
    </source>
</evidence>
<dbReference type="Proteomes" id="UP000821866">
    <property type="component" value="Chromosome 8"/>
</dbReference>
<name>A0A9J6DBD2_RHIMP</name>
<organism evidence="4 5">
    <name type="scientific">Rhipicephalus microplus</name>
    <name type="common">Cattle tick</name>
    <name type="synonym">Boophilus microplus</name>
    <dbReference type="NCBI Taxonomy" id="6941"/>
    <lineage>
        <taxon>Eukaryota</taxon>
        <taxon>Metazoa</taxon>
        <taxon>Ecdysozoa</taxon>
        <taxon>Arthropoda</taxon>
        <taxon>Chelicerata</taxon>
        <taxon>Arachnida</taxon>
        <taxon>Acari</taxon>
        <taxon>Parasitiformes</taxon>
        <taxon>Ixodida</taxon>
        <taxon>Ixodoidea</taxon>
        <taxon>Ixodidae</taxon>
        <taxon>Rhipicephalinae</taxon>
        <taxon>Rhipicephalus</taxon>
        <taxon>Boophilus</taxon>
    </lineage>
</organism>
<keyword evidence="1" id="KW-0863">Zinc-finger</keyword>
<sequence>MTTLIEASLSSSILFQLVPFSIYRSEAAAERNSLPGPDLLWWLGRRPQPSFGRLVVLFDPAVEQDTLASVAEIIQHCRTFETLKARRITAKFGILANVTTVASIDVPPTSSCDLASTIRQIVREELGRRDAINPPRASAINTSPPYDAMCAAVDATLYDVPQTRAPKPPTYNLHHRRGFHNTSRQPPTMASSWDDHRYMAPRGRFYDVREAPVCYNCGLSGHVALFCGQRRRPQQCYYEGSPACRLNRWRGGMRSMRDAYVEDGFQQTTNSDIHMWDETFTGIYATTRLPLSEA</sequence>
<dbReference type="InterPro" id="IPR001878">
    <property type="entry name" value="Znf_CCHC"/>
</dbReference>